<comment type="caution">
    <text evidence="1">The sequence shown here is derived from an EMBL/GenBank/DDBJ whole genome shotgun (WGS) entry which is preliminary data.</text>
</comment>
<name>A0A086TB30_HAPC1</name>
<dbReference type="EMBL" id="JPKY01000018">
    <property type="protein sequence ID" value="KFH46562.1"/>
    <property type="molecule type" value="Genomic_DNA"/>
</dbReference>
<dbReference type="HOGENOM" id="CLU_2867108_0_0_1"/>
<organism evidence="1 2">
    <name type="scientific">Hapsidospora chrysogenum (strain ATCC 11550 / CBS 779.69 / DSM 880 / IAM 14645 / JCM 23072 / IMI 49137)</name>
    <name type="common">Acremonium chrysogenum</name>
    <dbReference type="NCBI Taxonomy" id="857340"/>
    <lineage>
        <taxon>Eukaryota</taxon>
        <taxon>Fungi</taxon>
        <taxon>Dikarya</taxon>
        <taxon>Ascomycota</taxon>
        <taxon>Pezizomycotina</taxon>
        <taxon>Sordariomycetes</taxon>
        <taxon>Hypocreomycetidae</taxon>
        <taxon>Hypocreales</taxon>
        <taxon>Bionectriaceae</taxon>
        <taxon>Hapsidospora</taxon>
    </lineage>
</organism>
<evidence type="ECO:0000313" key="1">
    <source>
        <dbReference type="EMBL" id="KFH46562.1"/>
    </source>
</evidence>
<reference evidence="2" key="1">
    <citation type="journal article" date="2014" name="Genome Announc.">
        <title>Genome sequence and annotation of Acremonium chrysogenum, producer of the beta-lactam antibiotic cephalosporin C.</title>
        <authorList>
            <person name="Terfehr D."/>
            <person name="Dahlmann T.A."/>
            <person name="Specht T."/>
            <person name="Zadra I."/>
            <person name="Kuernsteiner H."/>
            <person name="Kueck U."/>
        </authorList>
    </citation>
    <scope>NUCLEOTIDE SEQUENCE [LARGE SCALE GENOMIC DNA]</scope>
    <source>
        <strain evidence="2">ATCC 11550 / CBS 779.69 / DSM 880 / IAM 14645 / JCM 23072 / IMI 49137</strain>
    </source>
</reference>
<gene>
    <name evidence="1" type="ORF">ACRE_025950</name>
</gene>
<accession>A0A086TB30</accession>
<evidence type="ECO:0000313" key="2">
    <source>
        <dbReference type="Proteomes" id="UP000029964"/>
    </source>
</evidence>
<sequence length="64" mass="7278">MTEAEDAGCEVSSVPQMDLRLVKTSTEDYSHTVHQLAARDGYKYVLRIPNNEFAALMANRETRF</sequence>
<proteinExistence type="predicted"/>
<dbReference type="AlphaFoldDB" id="A0A086TB30"/>
<protein>
    <submittedName>
        <fullName evidence="1">Uncharacterized protein</fullName>
    </submittedName>
</protein>
<dbReference type="Proteomes" id="UP000029964">
    <property type="component" value="Unassembled WGS sequence"/>
</dbReference>
<keyword evidence="2" id="KW-1185">Reference proteome</keyword>